<dbReference type="InterPro" id="IPR009003">
    <property type="entry name" value="Peptidase_S1_PA"/>
</dbReference>
<keyword evidence="3" id="KW-0472">Membrane</keyword>
<dbReference type="Gene3D" id="2.40.10.10">
    <property type="entry name" value="Trypsin-like serine proteases"/>
    <property type="match status" value="1"/>
</dbReference>
<protein>
    <recommendedName>
        <fullName evidence="5">Peptidase S1 domain-containing protein</fullName>
    </recommendedName>
</protein>
<accession>A0A6U9SF61</accession>
<feature type="transmembrane region" description="Helical" evidence="3">
    <location>
        <begin position="324"/>
        <end position="343"/>
    </location>
</feature>
<dbReference type="PANTHER" id="PTHR24276:SF98">
    <property type="entry name" value="FI18310P1-RELATED"/>
    <property type="match status" value="1"/>
</dbReference>
<dbReference type="AlphaFoldDB" id="A0A6U9SF61"/>
<dbReference type="InterPro" id="IPR001314">
    <property type="entry name" value="Peptidase_S1A"/>
</dbReference>
<keyword evidence="2" id="KW-1015">Disulfide bond</keyword>
<dbReference type="PROSITE" id="PS00134">
    <property type="entry name" value="TRYPSIN_HIS"/>
    <property type="match status" value="1"/>
</dbReference>
<dbReference type="Pfam" id="PF00089">
    <property type="entry name" value="Trypsin"/>
    <property type="match status" value="1"/>
</dbReference>
<gene>
    <name evidence="6" type="ORF">PSAL00342_LOCUS7535</name>
    <name evidence="7" type="ORF">PSAL00342_LOCUS7536</name>
</gene>
<proteinExistence type="inferred from homology"/>
<evidence type="ECO:0000256" key="2">
    <source>
        <dbReference type="ARBA" id="ARBA00023157"/>
    </source>
</evidence>
<dbReference type="SMART" id="SM00020">
    <property type="entry name" value="Tryp_SPc"/>
    <property type="match status" value="1"/>
</dbReference>
<evidence type="ECO:0000313" key="7">
    <source>
        <dbReference type="EMBL" id="CAE0613637.1"/>
    </source>
</evidence>
<dbReference type="GO" id="GO:0004252">
    <property type="term" value="F:serine-type endopeptidase activity"/>
    <property type="evidence" value="ECO:0007669"/>
    <property type="project" value="InterPro"/>
</dbReference>
<name>A0A6U9SF61_9CHLO</name>
<feature type="chain" id="PRO_5035586160" description="Peptidase S1 domain-containing protein" evidence="4">
    <location>
        <begin position="30"/>
        <end position="350"/>
    </location>
</feature>
<dbReference type="EMBL" id="HBIS01009186">
    <property type="protein sequence ID" value="CAE0613637.1"/>
    <property type="molecule type" value="Transcribed_RNA"/>
</dbReference>
<dbReference type="InterPro" id="IPR050430">
    <property type="entry name" value="Peptidase_S1"/>
</dbReference>
<evidence type="ECO:0000256" key="3">
    <source>
        <dbReference type="SAM" id="Phobius"/>
    </source>
</evidence>
<organism evidence="7">
    <name type="scientific">Picocystis salinarum</name>
    <dbReference type="NCBI Taxonomy" id="88271"/>
    <lineage>
        <taxon>Eukaryota</taxon>
        <taxon>Viridiplantae</taxon>
        <taxon>Chlorophyta</taxon>
        <taxon>Picocystophyceae</taxon>
        <taxon>Picocystales</taxon>
        <taxon>Picocystaceae</taxon>
        <taxon>Picocystis</taxon>
    </lineage>
</organism>
<keyword evidence="3" id="KW-1133">Transmembrane helix</keyword>
<dbReference type="PRINTS" id="PR00722">
    <property type="entry name" value="CHYMOTRYPSIN"/>
</dbReference>
<dbReference type="PANTHER" id="PTHR24276">
    <property type="entry name" value="POLYSERASE-RELATED"/>
    <property type="match status" value="1"/>
</dbReference>
<reference evidence="7" key="1">
    <citation type="submission" date="2021-01" db="EMBL/GenBank/DDBJ databases">
        <authorList>
            <person name="Corre E."/>
            <person name="Pelletier E."/>
            <person name="Niang G."/>
            <person name="Scheremetjew M."/>
            <person name="Finn R."/>
            <person name="Kale V."/>
            <person name="Holt S."/>
            <person name="Cochrane G."/>
            <person name="Meng A."/>
            <person name="Brown T."/>
            <person name="Cohen L."/>
        </authorList>
    </citation>
    <scope>NUCLEOTIDE SEQUENCE</scope>
    <source>
        <strain evidence="7">CCMP1897</strain>
    </source>
</reference>
<dbReference type="SUPFAM" id="SSF50494">
    <property type="entry name" value="Trypsin-like serine proteases"/>
    <property type="match status" value="1"/>
</dbReference>
<dbReference type="EMBL" id="HBIS01009185">
    <property type="protein sequence ID" value="CAE0613636.1"/>
    <property type="molecule type" value="Transcribed_RNA"/>
</dbReference>
<evidence type="ECO:0000313" key="6">
    <source>
        <dbReference type="EMBL" id="CAE0613636.1"/>
    </source>
</evidence>
<evidence type="ECO:0000256" key="4">
    <source>
        <dbReference type="SAM" id="SignalP"/>
    </source>
</evidence>
<keyword evidence="3" id="KW-0812">Transmembrane</keyword>
<comment type="similarity">
    <text evidence="1">Belongs to the peptidase S1 family.</text>
</comment>
<dbReference type="GO" id="GO:0006508">
    <property type="term" value="P:proteolysis"/>
    <property type="evidence" value="ECO:0007669"/>
    <property type="project" value="InterPro"/>
</dbReference>
<feature type="domain" description="Peptidase S1" evidence="5">
    <location>
        <begin position="56"/>
        <end position="292"/>
    </location>
</feature>
<sequence length="350" mass="37730">MSSMAGTTRHLSFAAACLLTAWTIGRGAANAEGANANHTHGWNPVLDGTDSIDTRIINGEVIPPSSFPWVVPIVLLRSATTYSVFCSGVVAGSNHILTAAHCLFNENDTRRYSRELRTTGIIVEGGFYRAQSAIHAGWNPSTNENDVAVLTVAGNFSYLLNDILINVADPDFANAGAELAVYGYGVAEWGRSADGQMRTFDTFLNEESTCQEYGRKLRIKFVPQIEFCFGSESASSRPCVGDSGGGIFGFHRDTKVRILVGQTIYGAAECKPSATFASRASGFTNFFHQNLNVCPCTADRNCVEPANAPYLCPKPTVSNRQSRLSIAAMTIASFTALIMSATVNNMEWYG</sequence>
<evidence type="ECO:0000256" key="1">
    <source>
        <dbReference type="ARBA" id="ARBA00007664"/>
    </source>
</evidence>
<evidence type="ECO:0000259" key="5">
    <source>
        <dbReference type="PROSITE" id="PS50240"/>
    </source>
</evidence>
<keyword evidence="4" id="KW-0732">Signal</keyword>
<dbReference type="InterPro" id="IPR001254">
    <property type="entry name" value="Trypsin_dom"/>
</dbReference>
<dbReference type="InterPro" id="IPR043504">
    <property type="entry name" value="Peptidase_S1_PA_chymotrypsin"/>
</dbReference>
<dbReference type="InterPro" id="IPR018114">
    <property type="entry name" value="TRYPSIN_HIS"/>
</dbReference>
<dbReference type="PROSITE" id="PS50240">
    <property type="entry name" value="TRYPSIN_DOM"/>
    <property type="match status" value="1"/>
</dbReference>
<feature type="signal peptide" evidence="4">
    <location>
        <begin position="1"/>
        <end position="29"/>
    </location>
</feature>